<dbReference type="EMBL" id="JAPFFF010000375">
    <property type="protein sequence ID" value="KAK8834544.1"/>
    <property type="molecule type" value="Genomic_DNA"/>
</dbReference>
<proteinExistence type="predicted"/>
<name>A0ABR2GKU1_9EUKA</name>
<sequence length="212" mass="24762">MDISNKNCLIFKIRYNQVGNNFIIQIYNPQADTCKAQNNKTTIRERNIYLYDKKPNIVPNSQSAIQFLRNCGISELSDYYNNKTVDRNHQNQITATIFYCISPFNPKTIARKQNFLINPTNSIDGILKSFGGTFFKFKSNETLSIDEYPFHIFYLLGFHLFFYSILHSDKFDQMSTIELDGTFEALDPYVLCNSSAYLQKYWYTNSNISFIV</sequence>
<comment type="caution">
    <text evidence="1">The sequence shown here is derived from an EMBL/GenBank/DDBJ whole genome shotgun (WGS) entry which is preliminary data.</text>
</comment>
<gene>
    <name evidence="1" type="ORF">M9Y10_027563</name>
</gene>
<protein>
    <submittedName>
        <fullName evidence="1">Uncharacterized protein</fullName>
    </submittedName>
</protein>
<feature type="non-terminal residue" evidence="1">
    <location>
        <position position="212"/>
    </location>
</feature>
<accession>A0ABR2GKU1</accession>
<organism evidence="1 2">
    <name type="scientific">Tritrichomonas musculus</name>
    <dbReference type="NCBI Taxonomy" id="1915356"/>
    <lineage>
        <taxon>Eukaryota</taxon>
        <taxon>Metamonada</taxon>
        <taxon>Parabasalia</taxon>
        <taxon>Tritrichomonadida</taxon>
        <taxon>Tritrichomonadidae</taxon>
        <taxon>Tritrichomonas</taxon>
    </lineage>
</organism>
<evidence type="ECO:0000313" key="1">
    <source>
        <dbReference type="EMBL" id="KAK8834544.1"/>
    </source>
</evidence>
<keyword evidence="2" id="KW-1185">Reference proteome</keyword>
<dbReference type="Proteomes" id="UP001470230">
    <property type="component" value="Unassembled WGS sequence"/>
</dbReference>
<evidence type="ECO:0000313" key="2">
    <source>
        <dbReference type="Proteomes" id="UP001470230"/>
    </source>
</evidence>
<reference evidence="1 2" key="1">
    <citation type="submission" date="2024-04" db="EMBL/GenBank/DDBJ databases">
        <title>Tritrichomonas musculus Genome.</title>
        <authorList>
            <person name="Alves-Ferreira E."/>
            <person name="Grigg M."/>
            <person name="Lorenzi H."/>
            <person name="Galac M."/>
        </authorList>
    </citation>
    <scope>NUCLEOTIDE SEQUENCE [LARGE SCALE GENOMIC DNA]</scope>
    <source>
        <strain evidence="1 2">EAF2021</strain>
    </source>
</reference>